<dbReference type="EMBL" id="JBCEZU010000575">
    <property type="protein sequence ID" value="KAK9517406.1"/>
    <property type="molecule type" value="Genomic_DNA"/>
</dbReference>
<evidence type="ECO:0000313" key="2">
    <source>
        <dbReference type="EMBL" id="KAK9517406.1"/>
    </source>
</evidence>
<dbReference type="Proteomes" id="UP001488805">
    <property type="component" value="Unassembled WGS sequence"/>
</dbReference>
<keyword evidence="3" id="KW-1185">Reference proteome</keyword>
<sequence>MKRVNGVSFRCTAQYAHQLSILTAQSNLTWADGEWRVPHPITALQRAQRRRDDSVWPHRYLALVASIIQWVNAKPETC</sequence>
<gene>
    <name evidence="1" type="ORF">VZT92_025274</name>
    <name evidence="2" type="ORF">VZT92_025279</name>
</gene>
<protein>
    <submittedName>
        <fullName evidence="1">Uncharacterized protein</fullName>
    </submittedName>
</protein>
<proteinExistence type="predicted"/>
<comment type="caution">
    <text evidence="1">The sequence shown here is derived from an EMBL/GenBank/DDBJ whole genome shotgun (WGS) entry which is preliminary data.</text>
</comment>
<accession>A0AAW1E452</accession>
<evidence type="ECO:0000313" key="3">
    <source>
        <dbReference type="Proteomes" id="UP001488805"/>
    </source>
</evidence>
<evidence type="ECO:0000313" key="1">
    <source>
        <dbReference type="EMBL" id="KAK9517401.1"/>
    </source>
</evidence>
<organism evidence="1 3">
    <name type="scientific">Zoarces viviparus</name>
    <name type="common">Viviparous eelpout</name>
    <name type="synonym">Blennius viviparus</name>
    <dbReference type="NCBI Taxonomy" id="48416"/>
    <lineage>
        <taxon>Eukaryota</taxon>
        <taxon>Metazoa</taxon>
        <taxon>Chordata</taxon>
        <taxon>Craniata</taxon>
        <taxon>Vertebrata</taxon>
        <taxon>Euteleostomi</taxon>
        <taxon>Actinopterygii</taxon>
        <taxon>Neopterygii</taxon>
        <taxon>Teleostei</taxon>
        <taxon>Neoteleostei</taxon>
        <taxon>Acanthomorphata</taxon>
        <taxon>Eupercaria</taxon>
        <taxon>Perciformes</taxon>
        <taxon>Cottioidei</taxon>
        <taxon>Zoarcales</taxon>
        <taxon>Zoarcidae</taxon>
        <taxon>Zoarcinae</taxon>
        <taxon>Zoarces</taxon>
    </lineage>
</organism>
<reference evidence="1 3" key="1">
    <citation type="journal article" date="2024" name="Genome Biol. Evol.">
        <title>Chromosome-level genome assembly of the viviparous eelpout Zoarces viviparus.</title>
        <authorList>
            <person name="Fuhrmann N."/>
            <person name="Brasseur M.V."/>
            <person name="Bakowski C.E."/>
            <person name="Podsiadlowski L."/>
            <person name="Prost S."/>
            <person name="Krehenwinkel H."/>
            <person name="Mayer C."/>
        </authorList>
    </citation>
    <scope>NUCLEOTIDE SEQUENCE [LARGE SCALE GENOMIC DNA]</scope>
    <source>
        <strain evidence="1">NO-MEL_2022_Ind0_liver</strain>
    </source>
</reference>
<dbReference type="AlphaFoldDB" id="A0AAW1E452"/>
<dbReference type="EMBL" id="JBCEZU010000575">
    <property type="protein sequence ID" value="KAK9517401.1"/>
    <property type="molecule type" value="Genomic_DNA"/>
</dbReference>
<name>A0AAW1E452_ZOAVI</name>